<evidence type="ECO:0000256" key="1">
    <source>
        <dbReference type="ARBA" id="ARBA00003257"/>
    </source>
</evidence>
<feature type="transmembrane region" description="Helical" evidence="18">
    <location>
        <begin position="278"/>
        <end position="299"/>
    </location>
</feature>
<feature type="transmembrane region" description="Helical" evidence="18">
    <location>
        <begin position="244"/>
        <end position="266"/>
    </location>
</feature>
<dbReference type="Pfam" id="PF00361">
    <property type="entry name" value="Proton_antipo_M"/>
    <property type="match status" value="1"/>
</dbReference>
<evidence type="ECO:0000256" key="9">
    <source>
        <dbReference type="ARBA" id="ARBA00022792"/>
    </source>
</evidence>
<evidence type="ECO:0000256" key="7">
    <source>
        <dbReference type="ARBA" id="ARBA00022660"/>
    </source>
</evidence>
<dbReference type="InterPro" id="IPR003917">
    <property type="entry name" value="NADH_UbQ_OxRdtase_chain2"/>
</dbReference>
<keyword evidence="11 18" id="KW-0249">Electron transport</keyword>
<feature type="transmembrane region" description="Helical" evidence="18">
    <location>
        <begin position="156"/>
        <end position="178"/>
    </location>
</feature>
<name>A0A3S8IE99_9NEOP</name>
<proteinExistence type="inferred from homology"/>
<comment type="similarity">
    <text evidence="3 18">Belongs to the complex I subunit 2 family.</text>
</comment>
<accession>A0A3S8IE99</accession>
<dbReference type="EC" id="7.1.1.2" evidence="4 18"/>
<comment type="function">
    <text evidence="1">Core subunit of the mitochondrial membrane respiratory chain NADH dehydrogenase (Complex I) that is believed to belong to the minimal assembly required for catalysis. Complex I functions in the transfer of electrons from NADH to the respiratory chain. The immediate electron acceptor for the enzyme is believed to be ubiquinone.</text>
</comment>
<dbReference type="AlphaFoldDB" id="A0A3S8IE99"/>
<feature type="transmembrane region" description="Helical" evidence="18">
    <location>
        <begin position="88"/>
        <end position="109"/>
    </location>
</feature>
<dbReference type="InterPro" id="IPR050175">
    <property type="entry name" value="Complex_I_Subunit_2"/>
</dbReference>
<evidence type="ECO:0000256" key="15">
    <source>
        <dbReference type="ARBA" id="ARBA00023128"/>
    </source>
</evidence>
<dbReference type="InterPro" id="IPR001750">
    <property type="entry name" value="ND/Mrp_TM"/>
</dbReference>
<feature type="transmembrane region" description="Helical" evidence="18">
    <location>
        <begin position="65"/>
        <end position="82"/>
    </location>
</feature>
<evidence type="ECO:0000256" key="11">
    <source>
        <dbReference type="ARBA" id="ARBA00022982"/>
    </source>
</evidence>
<evidence type="ECO:0000256" key="12">
    <source>
        <dbReference type="ARBA" id="ARBA00022989"/>
    </source>
</evidence>
<evidence type="ECO:0000256" key="10">
    <source>
        <dbReference type="ARBA" id="ARBA00022967"/>
    </source>
</evidence>
<organism evidence="20">
    <name type="scientific">Lepinotus reticulatus</name>
    <dbReference type="NCBI Taxonomy" id="209981"/>
    <lineage>
        <taxon>Eukaryota</taxon>
        <taxon>Metazoa</taxon>
        <taxon>Ecdysozoa</taxon>
        <taxon>Arthropoda</taxon>
        <taxon>Hexapoda</taxon>
        <taxon>Insecta</taxon>
        <taxon>Pterygota</taxon>
        <taxon>Neoptera</taxon>
        <taxon>Paraneoptera</taxon>
        <taxon>Psocodea</taxon>
        <taxon>Trogiomorpha</taxon>
        <taxon>Atropetae</taxon>
        <taxon>Trogiidae</taxon>
        <taxon>Lepinotus</taxon>
    </lineage>
</organism>
<keyword evidence="14 18" id="KW-0830">Ubiquinone</keyword>
<keyword evidence="6" id="KW-0813">Transport</keyword>
<evidence type="ECO:0000256" key="18">
    <source>
        <dbReference type="RuleBase" id="RU003403"/>
    </source>
</evidence>
<evidence type="ECO:0000313" key="20">
    <source>
        <dbReference type="EMBL" id="AZH07857.1"/>
    </source>
</evidence>
<evidence type="ECO:0000256" key="6">
    <source>
        <dbReference type="ARBA" id="ARBA00022448"/>
    </source>
</evidence>
<evidence type="ECO:0000256" key="5">
    <source>
        <dbReference type="ARBA" id="ARBA00021008"/>
    </source>
</evidence>
<dbReference type="GO" id="GO:0005743">
    <property type="term" value="C:mitochondrial inner membrane"/>
    <property type="evidence" value="ECO:0007669"/>
    <property type="project" value="UniProtKB-SubCell"/>
</dbReference>
<keyword evidence="8 18" id="KW-0812">Transmembrane</keyword>
<keyword evidence="12 18" id="KW-1133">Transmembrane helix</keyword>
<keyword evidence="13 18" id="KW-0520">NAD</keyword>
<feature type="transmembrane region" description="Helical" evidence="18">
    <location>
        <begin position="190"/>
        <end position="214"/>
    </location>
</feature>
<keyword evidence="10 18" id="KW-1278">Translocase</keyword>
<keyword evidence="16 18" id="KW-0472">Membrane</keyword>
<reference evidence="20" key="1">
    <citation type="journal article" date="2018" name="Int. J. Biol. Macromol.">
        <title>The mitochondrial genomes of the barklice, Lepinotus reticulatus and Dorypteryx domestica (Psocodea: Trogiomorpha): Insight into phylogeny of the order Psocodea.</title>
        <authorList>
            <person name="Feng S."/>
            <person name="Stejskal V."/>
            <person name="Wang Y."/>
            <person name="Li Z."/>
        </authorList>
    </citation>
    <scope>NUCLEOTIDE SEQUENCE</scope>
</reference>
<dbReference type="EMBL" id="MH046894">
    <property type="protein sequence ID" value="AZH07857.1"/>
    <property type="molecule type" value="Genomic_DNA"/>
</dbReference>
<comment type="catalytic activity">
    <reaction evidence="17 18">
        <text>a ubiquinone + NADH + 5 H(+)(in) = a ubiquinol + NAD(+) + 4 H(+)(out)</text>
        <dbReference type="Rhea" id="RHEA:29091"/>
        <dbReference type="Rhea" id="RHEA-COMP:9565"/>
        <dbReference type="Rhea" id="RHEA-COMP:9566"/>
        <dbReference type="ChEBI" id="CHEBI:15378"/>
        <dbReference type="ChEBI" id="CHEBI:16389"/>
        <dbReference type="ChEBI" id="CHEBI:17976"/>
        <dbReference type="ChEBI" id="CHEBI:57540"/>
        <dbReference type="ChEBI" id="CHEBI:57945"/>
        <dbReference type="EC" id="7.1.1.2"/>
    </reaction>
</comment>
<dbReference type="GO" id="GO:0008137">
    <property type="term" value="F:NADH dehydrogenase (ubiquinone) activity"/>
    <property type="evidence" value="ECO:0007669"/>
    <property type="project" value="UniProtKB-EC"/>
</dbReference>
<keyword evidence="7 18" id="KW-0679">Respiratory chain</keyword>
<evidence type="ECO:0000256" key="3">
    <source>
        <dbReference type="ARBA" id="ARBA00007012"/>
    </source>
</evidence>
<dbReference type="PANTHER" id="PTHR46552:SF1">
    <property type="entry name" value="NADH-UBIQUINONE OXIDOREDUCTASE CHAIN 2"/>
    <property type="match status" value="1"/>
</dbReference>
<keyword evidence="9 18" id="KW-0999">Mitochondrion inner membrane</keyword>
<evidence type="ECO:0000256" key="17">
    <source>
        <dbReference type="ARBA" id="ARBA00049551"/>
    </source>
</evidence>
<evidence type="ECO:0000256" key="14">
    <source>
        <dbReference type="ARBA" id="ARBA00023075"/>
    </source>
</evidence>
<feature type="domain" description="NADH:quinone oxidoreductase/Mrp antiporter transmembrane" evidence="19">
    <location>
        <begin position="32"/>
        <end position="290"/>
    </location>
</feature>
<comment type="function">
    <text evidence="18">Core subunit of the mitochondrial membrane respiratory chain NADH dehydrogenase (Complex I) which catalyzes electron transfer from NADH through the respiratory chain, using ubiquinone as an electron acceptor. Essential for the catalytic activity and assembly of complex I.</text>
</comment>
<feature type="transmembrane region" description="Helical" evidence="18">
    <location>
        <begin position="319"/>
        <end position="342"/>
    </location>
</feature>
<evidence type="ECO:0000256" key="4">
    <source>
        <dbReference type="ARBA" id="ARBA00012944"/>
    </source>
</evidence>
<evidence type="ECO:0000256" key="8">
    <source>
        <dbReference type="ARBA" id="ARBA00022692"/>
    </source>
</evidence>
<dbReference type="GO" id="GO:0006120">
    <property type="term" value="P:mitochondrial electron transport, NADH to ubiquinone"/>
    <property type="evidence" value="ECO:0007669"/>
    <property type="project" value="InterPro"/>
</dbReference>
<feature type="transmembrane region" description="Helical" evidence="18">
    <location>
        <begin position="7"/>
        <end position="30"/>
    </location>
</feature>
<evidence type="ECO:0000256" key="16">
    <source>
        <dbReference type="ARBA" id="ARBA00023136"/>
    </source>
</evidence>
<dbReference type="PANTHER" id="PTHR46552">
    <property type="entry name" value="NADH-UBIQUINONE OXIDOREDUCTASE CHAIN 2"/>
    <property type="match status" value="1"/>
</dbReference>
<geneLocation type="mitochondrion" evidence="20"/>
<evidence type="ECO:0000256" key="2">
    <source>
        <dbReference type="ARBA" id="ARBA00004448"/>
    </source>
</evidence>
<evidence type="ECO:0000259" key="19">
    <source>
        <dbReference type="Pfam" id="PF00361"/>
    </source>
</evidence>
<keyword evidence="15 18" id="KW-0496">Mitochondrion</keyword>
<sequence>MSTSPQLLLMMHTLFLIFLFCSFLGTILSISSNSMFNAWMGLEINLLSFIPLLSNNSNSMENESMLKYFLIQSIGSSTFLFSSLMNSLFILSSMNHFLFNMMIMFTLLLKMGAAPLHNWLINIIEGTSLFVCFLILTWQKIAPLCLSFYCSMNINFISMFIILSASIGAIGGLNQTSIRKILAFSSINHVSWLLSSLFISKLIFLIYFIIYLMINLNLILIMKKFSIFHLNQMFNFSKKTLNSWFFLPLMSLGGLPPLSGFMSKWLIIESLIINKFNIISMILIMSSLITLFYYMQLYLSSLLILSTNNKMTSSLNNQLSLSPTFIVLSTLSNLSLILILLFKSSN</sequence>
<protein>
    <recommendedName>
        <fullName evidence="5 18">NADH-ubiquinone oxidoreductase chain 2</fullName>
        <ecNumber evidence="4 18">7.1.1.2</ecNumber>
    </recommendedName>
</protein>
<gene>
    <name evidence="20" type="primary">nad2</name>
</gene>
<dbReference type="PRINTS" id="PR01436">
    <property type="entry name" value="NADHDHGNASE2"/>
</dbReference>
<comment type="subcellular location">
    <subcellularLocation>
        <location evidence="2 18">Mitochondrion inner membrane</location>
        <topology evidence="2 18">Multi-pass membrane protein</topology>
    </subcellularLocation>
</comment>
<evidence type="ECO:0000256" key="13">
    <source>
        <dbReference type="ARBA" id="ARBA00023027"/>
    </source>
</evidence>